<reference evidence="2" key="1">
    <citation type="submission" date="2019-01" db="EMBL/GenBank/DDBJ databases">
        <title>Whole Genome Sequencing for Putative Detection of Antimicrobial Resistance and Potential Virulence Factors in Chryseobacterium indologenes isolated from Nile Tilapia in Tanzania.</title>
        <authorList>
            <person name="Mwega E."/>
            <person name="Mutoloki S."/>
            <person name="Mugimba K."/>
            <person name="Colquhoun D."/>
            <person name="Mdegela R."/>
            <person name="Evensen O."/>
            <person name="Wasteson Y."/>
        </authorList>
    </citation>
    <scope>NUCLEOTIDE SEQUENCE [LARGE SCALE GENOMIC DNA]</scope>
    <source>
        <strain evidence="2">StR 01</strain>
    </source>
</reference>
<dbReference type="SUPFAM" id="SSF52540">
    <property type="entry name" value="P-loop containing nucleoside triphosphate hydrolases"/>
    <property type="match status" value="1"/>
</dbReference>
<dbReference type="Gene3D" id="3.40.50.300">
    <property type="entry name" value="P-loop containing nucleotide triphosphate hydrolases"/>
    <property type="match status" value="1"/>
</dbReference>
<dbReference type="GO" id="GO:0016887">
    <property type="term" value="F:ATP hydrolysis activity"/>
    <property type="evidence" value="ECO:0007669"/>
    <property type="project" value="InterPro"/>
</dbReference>
<protein>
    <submittedName>
        <fullName evidence="2">AAA family ATPase</fullName>
    </submittedName>
</protein>
<evidence type="ECO:0000259" key="1">
    <source>
        <dbReference type="Pfam" id="PF00004"/>
    </source>
</evidence>
<proteinExistence type="predicted"/>
<dbReference type="Pfam" id="PF00004">
    <property type="entry name" value="AAA"/>
    <property type="match status" value="1"/>
</dbReference>
<organism evidence="2">
    <name type="scientific">Chryseobacterium indologenes</name>
    <name type="common">Flavobacterium indologenes</name>
    <dbReference type="NCBI Taxonomy" id="253"/>
    <lineage>
        <taxon>Bacteria</taxon>
        <taxon>Pseudomonadati</taxon>
        <taxon>Bacteroidota</taxon>
        <taxon>Flavobacteriia</taxon>
        <taxon>Flavobacteriales</taxon>
        <taxon>Weeksellaceae</taxon>
        <taxon>Chryseobacterium group</taxon>
        <taxon>Chryseobacterium</taxon>
    </lineage>
</organism>
<accession>A0A411DH65</accession>
<feature type="domain" description="ATPase AAA-type core" evidence="1">
    <location>
        <begin position="301"/>
        <end position="414"/>
    </location>
</feature>
<dbReference type="GO" id="GO:0005524">
    <property type="term" value="F:ATP binding"/>
    <property type="evidence" value="ECO:0007669"/>
    <property type="project" value="InterPro"/>
</dbReference>
<dbReference type="InterPro" id="IPR027417">
    <property type="entry name" value="P-loop_NTPase"/>
</dbReference>
<dbReference type="InterPro" id="IPR003959">
    <property type="entry name" value="ATPase_AAA_core"/>
</dbReference>
<dbReference type="EMBL" id="CP035532">
    <property type="protein sequence ID" value="QBA19739.1"/>
    <property type="molecule type" value="Genomic_DNA"/>
</dbReference>
<sequence length="1530" mass="179572">MFPEIIFERPDLENSLPKPLSLSNQPFSYNNLPSPRRFEELLYAIFNLKIQSKILEDFDDINLMSGVRDKGRDCNLIRGGRSYGLIQCKQYAKNYSKNDLGPEIVRFVLYSLADRYNNLVADYDDFTYYIAVSTGFTDDCLAFIDDFSNNITKEAKLNEWIDKNLEMPTLLSLKDNFDYDHFKSLLSKIKVKKIIPQDLDNYLNHIGFTHLISVFFEVRKVVDNSAVENLISTIKNGNNTYSPQKLLNQLNLGSARLQSEKNTFQNINNIHIDRSETTELFEWAKETPEIGENGIVKNICLLAGQAGSGKTVVIRDLYDLCKKNNIAVLGLKADKLYSNSIVDLQEKLGFDFPVYNTIKECKNHFEKVVILIDQIDALSQSMSSDRSFLEFYRTFIEYFTNDKQVKFIISVRNSDLKYDPSLKIYEDVKTISMRLLSDTEVKILLEKMNIEPSLLSQKLLELLRIPNYLNVFSQVRTNRSIYTANNMLDLYLELWHQKVVKISSLSPVNRINLKQFIYRLAQDMFAEQRISLSLLKYEDHEEEIRYLESQMLISTDNRQLQFFHQTFYDFVFAKQFVENDKSLLNYIEESEQSIHIRAAVKMIVNYLRDFDSKKYIQTLEEIFLNESILFHIKHIIVVAIAEQQNPTEEEYRLITGIINSSFHWQTIFLDNASPTSWLIFDIEEDLLNLLNLKSEVDSSINDLMPIHFEKAKRSAENFLNKAVQENHSKAWEILNLLDNEFLILNALSCVSDWDSFDSPAYTIFENIQKPQEANTYFYFTILDSIAKKNPEYSFEKIKGPLSRQIEENSAADQNNLIQSELIKTLVNKVPVLLFEFVFKILDPHLTNSISQDLQRIDDDYRYKYVDFDEEDNLRGSDFFYRLSALCLNKIAKSNYDYFAVFFRDQKNTSSYAIMRLLIHAIENNIEQYTTEVYELFIVFSRRGMLMFYDDLDLDIRELLQKAFLLFSDNQKQTIIDIITSFKSGDEIRIYKNDDKKRFYSNFGRSKFYLLKRLPFDYIQGEVRNQYLELERKFGKHIKDSHRSRKVLAGVVQSPISIDRCYKMNEKQWLNALRRYSTERDHFAEDYLKGGKQELATAFKSTVKQFPNDDKVSVITKALEDNSIPLIFSIYGLSGWCESEADLNIITPLLKILLYKNLSYDKHLFLYIISSLVNELKEVDAEFVSYLVKESLDFKEGNNKEFKIAEDSETSIQNLIGKAINTDYSTATIALIKISDERYTDLIFDTIKYVYDYGPIESRAAILYKFAYLLNLDKIKAKELYIDFINKEKNIYVLSSSLWSFSYMRFHCLEEVLPGYNVLIDSQLFGKDDCQSFFVSIYGLYLEGNINMKPIILDLFQNQRKYLSTFLRVILKNYYYDNDNDNVIEINNYLLDKLLDAASKDNEEELNWSFLNAEYLKLIDIYPFVKRFVKSDLFKFSDYFVDYMILQLNLFPYESIKLFQIAMNSKKSNEKNLSYRIEEKCIKFIVNAYNKLSQNTEDNRHIKISILKLFDKLLCDYRFTKSTNIILEELL</sequence>
<dbReference type="CDD" id="cd00009">
    <property type="entry name" value="AAA"/>
    <property type="match status" value="1"/>
</dbReference>
<gene>
    <name evidence="2" type="ORF">EU348_00585</name>
</gene>
<evidence type="ECO:0000313" key="2">
    <source>
        <dbReference type="EMBL" id="QBA19739.1"/>
    </source>
</evidence>
<name>A0A411DH65_CHRID</name>